<feature type="repeat" description="ANK" evidence="3">
    <location>
        <begin position="1413"/>
        <end position="1445"/>
    </location>
</feature>
<evidence type="ECO:0000256" key="3">
    <source>
        <dbReference type="PROSITE-ProRule" id="PRU00023"/>
    </source>
</evidence>
<feature type="repeat" description="ANK" evidence="3">
    <location>
        <begin position="1247"/>
        <end position="1279"/>
    </location>
</feature>
<dbReference type="Gene3D" id="1.25.40.20">
    <property type="entry name" value="Ankyrin repeat-containing domain"/>
    <property type="match status" value="5"/>
</dbReference>
<keyword evidence="2 3" id="KW-0040">ANK repeat</keyword>
<dbReference type="Pfam" id="PF24883">
    <property type="entry name" value="NPHP3_N"/>
    <property type="match status" value="1"/>
</dbReference>
<dbReference type="OrthoDB" id="194358at2759"/>
<comment type="caution">
    <text evidence="6">The sequence shown here is derived from an EMBL/GenBank/DDBJ whole genome shotgun (WGS) entry which is preliminary data.</text>
</comment>
<feature type="repeat" description="ANK" evidence="3">
    <location>
        <begin position="2016"/>
        <end position="2048"/>
    </location>
</feature>
<organism evidence="6 7">
    <name type="scientific">Lachnellula hyalina</name>
    <dbReference type="NCBI Taxonomy" id="1316788"/>
    <lineage>
        <taxon>Eukaryota</taxon>
        <taxon>Fungi</taxon>
        <taxon>Dikarya</taxon>
        <taxon>Ascomycota</taxon>
        <taxon>Pezizomycotina</taxon>
        <taxon>Leotiomycetes</taxon>
        <taxon>Helotiales</taxon>
        <taxon>Lachnaceae</taxon>
        <taxon>Lachnellula</taxon>
    </lineage>
</organism>
<dbReference type="PANTHER" id="PTHR24198">
    <property type="entry name" value="ANKYRIN REPEAT AND PROTEIN KINASE DOMAIN-CONTAINING PROTEIN"/>
    <property type="match status" value="1"/>
</dbReference>
<feature type="repeat" description="ANK" evidence="3">
    <location>
        <begin position="1593"/>
        <end position="1625"/>
    </location>
</feature>
<feature type="repeat" description="ANK" evidence="3">
    <location>
        <begin position="1447"/>
        <end position="1479"/>
    </location>
</feature>
<dbReference type="InterPro" id="IPR056884">
    <property type="entry name" value="NPHP3-like_N"/>
</dbReference>
<dbReference type="PANTHER" id="PTHR24198:SF165">
    <property type="entry name" value="ANKYRIN REPEAT-CONTAINING PROTEIN-RELATED"/>
    <property type="match status" value="1"/>
</dbReference>
<evidence type="ECO:0000256" key="1">
    <source>
        <dbReference type="ARBA" id="ARBA00022737"/>
    </source>
</evidence>
<dbReference type="GeneID" id="41986833"/>
<dbReference type="SUPFAM" id="SSF48403">
    <property type="entry name" value="Ankyrin repeat"/>
    <property type="match status" value="4"/>
</dbReference>
<feature type="region of interest" description="Disordered" evidence="4">
    <location>
        <begin position="1789"/>
        <end position="1823"/>
    </location>
</feature>
<feature type="repeat" description="ANK" evidence="3">
    <location>
        <begin position="1983"/>
        <end position="2015"/>
    </location>
</feature>
<feature type="compositionally biased region" description="Polar residues" evidence="4">
    <location>
        <begin position="410"/>
        <end position="425"/>
    </location>
</feature>
<feature type="repeat" description="ANK" evidence="3">
    <location>
        <begin position="1347"/>
        <end position="1379"/>
    </location>
</feature>
<dbReference type="SMART" id="SM00248">
    <property type="entry name" value="ANK"/>
    <property type="match status" value="28"/>
</dbReference>
<dbReference type="SUPFAM" id="SSF52540">
    <property type="entry name" value="P-loop containing nucleoside triphosphate hydrolases"/>
    <property type="match status" value="1"/>
</dbReference>
<dbReference type="RefSeq" id="XP_031003226.1">
    <property type="nucleotide sequence ID" value="XM_031151570.1"/>
</dbReference>
<evidence type="ECO:0000313" key="7">
    <source>
        <dbReference type="Proteomes" id="UP000431533"/>
    </source>
</evidence>
<dbReference type="EMBL" id="QGMH01000130">
    <property type="protein sequence ID" value="TVY24438.1"/>
    <property type="molecule type" value="Genomic_DNA"/>
</dbReference>
<keyword evidence="1" id="KW-0677">Repeat</keyword>
<feature type="repeat" description="ANK" evidence="3">
    <location>
        <begin position="1705"/>
        <end position="1737"/>
    </location>
</feature>
<sequence length="2435" mass="269291">MELATGVAGLISLADIVISKTIKYSLEVKNSTTSITTFLAEATSLLGTLKAIEHTSKIYLEHNLVIEFSVQTHIDGCYHLLEQIRRALKEPDLHEGRFKKLRRQLLWPFDSAKTMDLVTSLERQKQSLNLAFHSETWLASIKIGRNQSSDIKSLHEAIQDKHLVEEHERIYKWLGDVDHDNLQQNGIDQRKHLIHQTGKWFIEGSHFTRWLQTDGAKLWVHGIPGAGKTILASTIIDEIKSRIRYQETADMEPDVLVYFYCDFRNEKTTVAWNIVGSLVKQLSQQNRQCLHQLEDFYSLYNPRGEATKPCDAMKLSQLLQDMVKSLSSSVLVVLDGLDEIEHLRVEAVELLQGLSAITSPEDYALGDLSGEQLHSRSSNTSMADAPGTSITLFGLDRTTETCPPEIPPTSQSLSRRPSTTVRAVDAGSQSHLPSIKLLFLSRTLTDIEARLHGFEPIIIEARLEDLRLYVASELDHRVSKGKLKFGNPSLKEDILDRLVNNSHGMFRWVACQIDFICSKPTDRMKRAALEQLPRDLPQTYDRILRGVDENHMNLVHNTLQWIIYAAEPLPISALQEALAVEDQDIDYDETAMANEDILLQCCSSLVKKSQSATDCLELAHFSVKQYLLSITSQSPPEIAVYRIHQLGGKLSLARTCLTYLNFESFERGPAKTLDEYQDLVLKHPFIHHASQYWYYYAEDHFTNCDIMRATQRLFAPEITGQFRLWNQCALMAENKAENNPYMDMECARYQDCMEASPLHWSTLLALPEVSEYLLQEFSPNLESGIGMPVHCALIGRGILQNISVSMIDLESRMSNPDMQAFLKQVYKKDASFDIKKLQAMSDKDFQDLLLSCTSSFQRKIIKSVQNQKAISRAATWSYGAIEHDSQRARFKTVRLLINHGDFSNSEWAFSGLDALDLALFISSEEDDFVGQLLLAGAKITSETIHLAKWLVDSEPDGVKPGVQVLLRHQIDTSLPESDQAMFFKMAEDLRTFETEVTTITGNQTLKATSSAKERILFAKSLMTNVKQGVTSKVKLRLEQLEGSPLADHFSDQVQEAFHIAVEKGWREVILLFLEYGVRTDRTAFSCAVKNGASRIVDMLLDHDPKIARQEDLFTAIKIGDHDIFFSLLNIGIHTTSVDEENNLPIHKALIVDDLARMPGREIIINELVSRGPLLTAANSNGDLPIHLAAWLGLEKVVRNFMERDSPFDTECNYGFRPTHHACFKDSADTLELLIQRNVDVNARRNGVGHAPLHCAARSNAPRCTQVLIDAKADLEQLNAYQNTPLTEASIMGSWKSAEVLIRAGANIHAKSSKTSSTIMHKASEAGVISIVDLVLEQQLDIELQTSNGKNALFLAAANGHIEVVDTLLQQNARVDAGREGCGTPLHEAISGGFTDIVKLLLDHDPNLECLNSEFQSPLMLATTLKERKIIEMLVLKGANVNSIDSRSGYTPFLSAAKHGYPDIVKLMIDHGANVNDRSEAKSQNTAVMLASTSHGESLATVKILVENDADVKTKTETPSGLFTALLRVLDAHVIDKIAAEIVEYLLEKGANACDTYPDDGTTVLMEAVKKKNTRIVRALLAKGAQVNIQTETSKVTSLFLAISTNQPNMCKILLDKGVDLSLTDAKGGTVAHAIAKTANIEIMRYFLAHSVDWKRSEGAEFLDLDKQTQFGLSPLHVASEYGFAAFIATLWEQKLLNDPDVPCGDDIRALHWAAANGHPAVVGALLSRGADINAATRIKGHTPLQLAALNKRSRCVDILIQKGAFVNVRNKLGRSAADLTSEPGISQALKSASIKEESSRPRNSTSHDGIATESGVSEDPRAPELRNACQKGEIIMCRQLLSLGVDPNGGSVDGCSLLQIAIQCKHENIANLLIDKGADIHRHAGPNVEEHGYQAIHNAVWHDMDKIIQKLLDKGARVSDFGLEPVHIASFQGKSMSLTKLLEFECDQAGGSAQRMLNVRIKEQKEYPRMCLAPEIYAAGMRSNTTPLHLAALRGQIDAVSILIDYGANVDCLDGRGRTPLHHAAGNNHLQAVKLLLDKGANISPRDLFGKTPFIYGLDGGNADIIDELLTRSVDITMTDMLGRSALHYAAKNSNLKMLKHLYELGLSFDHCDTYGITSLESLIQSGIFFNDEVIFFIIDHSSLLASQRSECANLLNICTFSGESRLTKRVLDRFSEEQPKEALHSCINNYSTFYGTPLYSASYQGVVEAMDILFNAGAEVVSARGPYGNALNAACAMGRVDATKWLLLHGAGPVSDEAMQLASAYPSVIRILNRYKDLGIEGLDEEPILVLPKRYRLVKVEELPEPKEGPGNSVGQPQITMTDGPPSDNVAELSTSQKGDSNYTDNESPIPTITPMLPAASTPGSANLEDSEEDLEVSRVSPPSPITPPSLRKTSSNSTSTLDENVEEATPLVKLEIDSSTSYTDKDTEAATSH</sequence>
<dbReference type="Pfam" id="PF12796">
    <property type="entry name" value="Ank_2"/>
    <property type="match status" value="6"/>
</dbReference>
<proteinExistence type="predicted"/>
<keyword evidence="7" id="KW-1185">Reference proteome</keyword>
<name>A0A8H8QXC9_9HELO</name>
<feature type="repeat" description="ANK" evidence="3">
    <location>
        <begin position="1559"/>
        <end position="1591"/>
    </location>
</feature>
<evidence type="ECO:0000256" key="4">
    <source>
        <dbReference type="SAM" id="MobiDB-lite"/>
    </source>
</evidence>
<feature type="region of interest" description="Disordered" evidence="4">
    <location>
        <begin position="398"/>
        <end position="425"/>
    </location>
</feature>
<feature type="repeat" description="ANK" evidence="3">
    <location>
        <begin position="1213"/>
        <end position="1245"/>
    </location>
</feature>
<dbReference type="InterPro" id="IPR027417">
    <property type="entry name" value="P-loop_NTPase"/>
</dbReference>
<feature type="repeat" description="ANK" evidence="3">
    <location>
        <begin position="1853"/>
        <end position="1885"/>
    </location>
</feature>
<evidence type="ECO:0000313" key="6">
    <source>
        <dbReference type="EMBL" id="TVY24438.1"/>
    </source>
</evidence>
<dbReference type="InterPro" id="IPR002110">
    <property type="entry name" value="Ankyrin_rpt"/>
</dbReference>
<feature type="compositionally biased region" description="Polar residues" evidence="4">
    <location>
        <begin position="2393"/>
        <end position="2404"/>
    </location>
</feature>
<dbReference type="Pfam" id="PF00023">
    <property type="entry name" value="Ank"/>
    <property type="match status" value="2"/>
</dbReference>
<feature type="repeat" description="ANK" evidence="3">
    <location>
        <begin position="1383"/>
        <end position="1412"/>
    </location>
</feature>
<dbReference type="PROSITE" id="PS50088">
    <property type="entry name" value="ANK_REPEAT"/>
    <property type="match status" value="15"/>
</dbReference>
<feature type="repeat" description="ANK" evidence="3">
    <location>
        <begin position="1280"/>
        <end position="1312"/>
    </location>
</feature>
<dbReference type="Proteomes" id="UP000431533">
    <property type="component" value="Unassembled WGS sequence"/>
</dbReference>
<feature type="repeat" description="ANK" evidence="3">
    <location>
        <begin position="1739"/>
        <end position="1771"/>
    </location>
</feature>
<feature type="compositionally biased region" description="Basic and acidic residues" evidence="4">
    <location>
        <begin position="2425"/>
        <end position="2435"/>
    </location>
</feature>
<feature type="region of interest" description="Disordered" evidence="4">
    <location>
        <begin position="2303"/>
        <end position="2435"/>
    </location>
</feature>
<protein>
    <submittedName>
        <fullName evidence="6">Ankyrin-3</fullName>
    </submittedName>
</protein>
<accession>A0A8H8QXC9</accession>
<reference evidence="6 7" key="1">
    <citation type="submission" date="2018-05" db="EMBL/GenBank/DDBJ databases">
        <title>Genome sequencing and assembly of the regulated plant pathogen Lachnellula willkommii and related sister species for the development of diagnostic species identification markers.</title>
        <authorList>
            <person name="Giroux E."/>
            <person name="Bilodeau G."/>
        </authorList>
    </citation>
    <scope>NUCLEOTIDE SEQUENCE [LARGE SCALE GENOMIC DNA]</scope>
    <source>
        <strain evidence="6 7">CBS 185.66</strain>
    </source>
</reference>
<feature type="domain" description="Nephrocystin 3-like N-terminal" evidence="5">
    <location>
        <begin position="196"/>
        <end position="354"/>
    </location>
</feature>
<feature type="compositionally biased region" description="Polar residues" evidence="4">
    <location>
        <begin position="2333"/>
        <end position="2352"/>
    </location>
</feature>
<feature type="repeat" description="ANK" evidence="3">
    <location>
        <begin position="2082"/>
        <end position="2114"/>
    </location>
</feature>
<dbReference type="PRINTS" id="PR01415">
    <property type="entry name" value="ANKYRIN"/>
</dbReference>
<evidence type="ECO:0000256" key="2">
    <source>
        <dbReference type="ARBA" id="ARBA00023043"/>
    </source>
</evidence>
<dbReference type="Gene3D" id="3.40.50.300">
    <property type="entry name" value="P-loop containing nucleotide triphosphate hydrolases"/>
    <property type="match status" value="1"/>
</dbReference>
<dbReference type="PROSITE" id="PS50297">
    <property type="entry name" value="ANK_REP_REGION"/>
    <property type="match status" value="10"/>
</dbReference>
<evidence type="ECO:0000259" key="5">
    <source>
        <dbReference type="Pfam" id="PF24883"/>
    </source>
</evidence>
<gene>
    <name evidence="6" type="primary">ANK3_1</name>
    <name evidence="6" type="ORF">LHYA1_G006635</name>
</gene>
<dbReference type="InterPro" id="IPR036770">
    <property type="entry name" value="Ankyrin_rpt-contain_sf"/>
</dbReference>